<dbReference type="InterPro" id="IPR046778">
    <property type="entry name" value="UPF0758_N"/>
</dbReference>
<name>X0X4W0_9ZZZZ</name>
<proteinExistence type="predicted"/>
<comment type="caution">
    <text evidence="2">The sequence shown here is derived from an EMBL/GenBank/DDBJ whole genome shotgun (WGS) entry which is preliminary data.</text>
</comment>
<dbReference type="AlphaFoldDB" id="X0X4W0"/>
<reference evidence="2" key="1">
    <citation type="journal article" date="2014" name="Front. Microbiol.">
        <title>High frequency of phylogenetically diverse reductive dehalogenase-homologous genes in deep subseafloor sedimentary metagenomes.</title>
        <authorList>
            <person name="Kawai M."/>
            <person name="Futagami T."/>
            <person name="Toyoda A."/>
            <person name="Takaki Y."/>
            <person name="Nishi S."/>
            <person name="Hori S."/>
            <person name="Arai W."/>
            <person name="Tsubouchi T."/>
            <person name="Morono Y."/>
            <person name="Uchiyama I."/>
            <person name="Ito T."/>
            <person name="Fujiyama A."/>
            <person name="Inagaki F."/>
            <person name="Takami H."/>
        </authorList>
    </citation>
    <scope>NUCLEOTIDE SEQUENCE</scope>
    <source>
        <strain evidence="2">Expedition CK06-06</strain>
    </source>
</reference>
<gene>
    <name evidence="2" type="ORF">S01H1_73793</name>
</gene>
<sequence>MFLEKGPDYVSDAGLIAILLRSGTKGKKVVYL</sequence>
<protein>
    <recommendedName>
        <fullName evidence="1">UPF0758 domain-containing protein</fullName>
    </recommendedName>
</protein>
<feature type="non-terminal residue" evidence="2">
    <location>
        <position position="32"/>
    </location>
</feature>
<dbReference type="EMBL" id="BARS01049323">
    <property type="protein sequence ID" value="GAG31693.1"/>
    <property type="molecule type" value="Genomic_DNA"/>
</dbReference>
<dbReference type="Pfam" id="PF20582">
    <property type="entry name" value="UPF0758_N"/>
    <property type="match status" value="1"/>
</dbReference>
<feature type="domain" description="UPF0758" evidence="1">
    <location>
        <begin position="3"/>
        <end position="31"/>
    </location>
</feature>
<evidence type="ECO:0000259" key="1">
    <source>
        <dbReference type="Pfam" id="PF20582"/>
    </source>
</evidence>
<evidence type="ECO:0000313" key="2">
    <source>
        <dbReference type="EMBL" id="GAG31693.1"/>
    </source>
</evidence>
<accession>X0X4W0</accession>
<organism evidence="2">
    <name type="scientific">marine sediment metagenome</name>
    <dbReference type="NCBI Taxonomy" id="412755"/>
    <lineage>
        <taxon>unclassified sequences</taxon>
        <taxon>metagenomes</taxon>
        <taxon>ecological metagenomes</taxon>
    </lineage>
</organism>